<dbReference type="Gene3D" id="3.90.1590.10">
    <property type="entry name" value="glutathione-dependent formaldehyde- activating enzyme (gfa)"/>
    <property type="match status" value="1"/>
</dbReference>
<dbReference type="InterPro" id="IPR006913">
    <property type="entry name" value="CENP-V/GFA"/>
</dbReference>
<dbReference type="RefSeq" id="WP_069313518.1">
    <property type="nucleotide sequence ID" value="NZ_MDTU01000001.1"/>
</dbReference>
<evidence type="ECO:0000256" key="3">
    <source>
        <dbReference type="ARBA" id="ARBA00022833"/>
    </source>
</evidence>
<evidence type="ECO:0000256" key="4">
    <source>
        <dbReference type="ARBA" id="ARBA00023239"/>
    </source>
</evidence>
<dbReference type="PANTHER" id="PTHR33337">
    <property type="entry name" value="GFA DOMAIN-CONTAINING PROTEIN"/>
    <property type="match status" value="1"/>
</dbReference>
<dbReference type="PROSITE" id="PS51891">
    <property type="entry name" value="CENP_V_GFA"/>
    <property type="match status" value="1"/>
</dbReference>
<accession>A0ABX3A4C7</accession>
<evidence type="ECO:0000313" key="6">
    <source>
        <dbReference type="EMBL" id="ODN43722.1"/>
    </source>
</evidence>
<dbReference type="Pfam" id="PF04828">
    <property type="entry name" value="GFA"/>
    <property type="match status" value="1"/>
</dbReference>
<evidence type="ECO:0000259" key="5">
    <source>
        <dbReference type="PROSITE" id="PS51891"/>
    </source>
</evidence>
<evidence type="ECO:0000313" key="7">
    <source>
        <dbReference type="Proteomes" id="UP000094329"/>
    </source>
</evidence>
<name>A0ABX3A4C7_9GAMM</name>
<sequence>MSQIQGKCHCGHNEFSVQGAPEFQFVCYCKGCQVLNGGGHLCGVMFDETNLTPSENTRTYSYDGGSGRSIIIHFCPTCSTQLYAYPTEYKGKVVVRANVMNESYEFNPQQNLFTESAFSWDQPKDK</sequence>
<comment type="caution">
    <text evidence="6">The sequence shown here is derived from an EMBL/GenBank/DDBJ whole genome shotgun (WGS) entry which is preliminary data.</text>
</comment>
<organism evidence="6 7">
    <name type="scientific">Piscirickettsia litoralis</name>
    <dbReference type="NCBI Taxonomy" id="1891921"/>
    <lineage>
        <taxon>Bacteria</taxon>
        <taxon>Pseudomonadati</taxon>
        <taxon>Pseudomonadota</taxon>
        <taxon>Gammaproteobacteria</taxon>
        <taxon>Thiotrichales</taxon>
        <taxon>Piscirickettsiaceae</taxon>
        <taxon>Piscirickettsia</taxon>
    </lineage>
</organism>
<dbReference type="SUPFAM" id="SSF51316">
    <property type="entry name" value="Mss4-like"/>
    <property type="match status" value="1"/>
</dbReference>
<keyword evidence="2" id="KW-0479">Metal-binding</keyword>
<gene>
    <name evidence="6" type="ORF">BGC07_13480</name>
</gene>
<keyword evidence="7" id="KW-1185">Reference proteome</keyword>
<dbReference type="InterPro" id="IPR011057">
    <property type="entry name" value="Mss4-like_sf"/>
</dbReference>
<keyword evidence="4" id="KW-0456">Lyase</keyword>
<feature type="domain" description="CENP-V/GFA" evidence="5">
    <location>
        <begin position="4"/>
        <end position="121"/>
    </location>
</feature>
<reference evidence="6 7" key="1">
    <citation type="submission" date="2016-08" db="EMBL/GenBank/DDBJ databases">
        <title>Draft genome sequence of Candidatus Piscirickettsia litoralis, from seawater.</title>
        <authorList>
            <person name="Wan X."/>
            <person name="Lee A.J."/>
            <person name="Hou S."/>
            <person name="Donachie S.P."/>
        </authorList>
    </citation>
    <scope>NUCLEOTIDE SEQUENCE [LARGE SCALE GENOMIC DNA]</scope>
    <source>
        <strain evidence="6 7">Y2</strain>
    </source>
</reference>
<protein>
    <recommendedName>
        <fullName evidence="5">CENP-V/GFA domain-containing protein</fullName>
    </recommendedName>
</protein>
<evidence type="ECO:0000256" key="2">
    <source>
        <dbReference type="ARBA" id="ARBA00022723"/>
    </source>
</evidence>
<dbReference type="Proteomes" id="UP000094329">
    <property type="component" value="Unassembled WGS sequence"/>
</dbReference>
<keyword evidence="3" id="KW-0862">Zinc</keyword>
<dbReference type="PANTHER" id="PTHR33337:SF30">
    <property type="entry name" value="DUF636 DOMAIN PROTEIN (AFU_ORTHOLOGUE AFUA_1G03180)"/>
    <property type="match status" value="1"/>
</dbReference>
<proteinExistence type="inferred from homology"/>
<comment type="similarity">
    <text evidence="1">Belongs to the Gfa family.</text>
</comment>
<dbReference type="EMBL" id="MDTU01000001">
    <property type="protein sequence ID" value="ODN43722.1"/>
    <property type="molecule type" value="Genomic_DNA"/>
</dbReference>
<evidence type="ECO:0000256" key="1">
    <source>
        <dbReference type="ARBA" id="ARBA00005495"/>
    </source>
</evidence>